<dbReference type="PANTHER" id="PTHR22761:SF10">
    <property type="entry name" value="GH13992P"/>
    <property type="match status" value="1"/>
</dbReference>
<accession>A0A2R5LKW8</accession>
<dbReference type="EMBL" id="GGLE01006016">
    <property type="protein sequence ID" value="MBY10142.1"/>
    <property type="molecule type" value="Transcribed_RNA"/>
</dbReference>
<evidence type="ECO:0000256" key="1">
    <source>
        <dbReference type="ARBA" id="ARBA00004177"/>
    </source>
</evidence>
<dbReference type="GO" id="GO:0005771">
    <property type="term" value="C:multivesicular body"/>
    <property type="evidence" value="ECO:0007669"/>
    <property type="project" value="TreeGrafter"/>
</dbReference>
<dbReference type="Gene3D" id="6.10.140.1230">
    <property type="match status" value="1"/>
</dbReference>
<evidence type="ECO:0000256" key="4">
    <source>
        <dbReference type="SAM" id="Coils"/>
    </source>
</evidence>
<dbReference type="GO" id="GO:0032511">
    <property type="term" value="P:late endosome to vacuole transport via multivesicular body sorting pathway"/>
    <property type="evidence" value="ECO:0007669"/>
    <property type="project" value="TreeGrafter"/>
</dbReference>
<dbReference type="Pfam" id="PF25880">
    <property type="entry name" value="WHD_CHMP7_1st"/>
    <property type="match status" value="1"/>
</dbReference>
<sequence>MDIGGFKFPVCWKDDVRMGALFNEFRCKDANPEGWQDKMDFWVALILQWSKETKAPVFSAFDLATAFERKRAQPACLQTVLAYMKRSGDLVSAQEHFSKDSWVQWGFDVLVKKPLVWMWGWSAGGEPLTALSEELVNVDVLKSLQKQVLAKCEQEKFAEDVVLYSQVWRVCQDICRDEKSFAYVLRGLEKAKFLKVYVQDEKKVVSFLNKDVVLSEHERALLKLQKVKVDLNRKVDQLQEQVEKCTQEAVQAKAQGLQNKALYALKKRRRVQAVLEKQFAMLDNIHSLEMNLGDKKDIQLIYDGYRTAAAALKTAHAGVDINTIDDIVTDIQDTLEDQNELSRVVSSVLVSTDPELDELEQELNRILELSELEEPAPEPDVVFPDVPTENPATPKKTGATEKVPLYEK</sequence>
<organism evidence="6">
    <name type="scientific">Ornithodoros turicata</name>
    <dbReference type="NCBI Taxonomy" id="34597"/>
    <lineage>
        <taxon>Eukaryota</taxon>
        <taxon>Metazoa</taxon>
        <taxon>Ecdysozoa</taxon>
        <taxon>Arthropoda</taxon>
        <taxon>Chelicerata</taxon>
        <taxon>Arachnida</taxon>
        <taxon>Acari</taxon>
        <taxon>Parasitiformes</taxon>
        <taxon>Ixodida</taxon>
        <taxon>Ixodoidea</taxon>
        <taxon>Argasidae</taxon>
        <taxon>Ornithodorinae</taxon>
        <taxon>Ornithodoros</taxon>
    </lineage>
</organism>
<dbReference type="InterPro" id="IPR005024">
    <property type="entry name" value="Snf7_fam"/>
</dbReference>
<dbReference type="PANTHER" id="PTHR22761">
    <property type="entry name" value="CHARGED MULTIVESICULAR BODY PROTEIN"/>
    <property type="match status" value="1"/>
</dbReference>
<feature type="region of interest" description="Disordered" evidence="5">
    <location>
        <begin position="370"/>
        <end position="408"/>
    </location>
</feature>
<comment type="similarity">
    <text evidence="2">Belongs to the SNF7 family.</text>
</comment>
<evidence type="ECO:0000256" key="2">
    <source>
        <dbReference type="ARBA" id="ARBA00006190"/>
    </source>
</evidence>
<protein>
    <submittedName>
        <fullName evidence="6">Putative charged multivesicular body protein</fullName>
    </submittedName>
</protein>
<keyword evidence="4" id="KW-0175">Coiled coil</keyword>
<feature type="coiled-coil region" evidence="4">
    <location>
        <begin position="214"/>
        <end position="255"/>
    </location>
</feature>
<proteinExistence type="inferred from homology"/>
<evidence type="ECO:0000256" key="3">
    <source>
        <dbReference type="ARBA" id="ARBA00022753"/>
    </source>
</evidence>
<dbReference type="GO" id="GO:0009898">
    <property type="term" value="C:cytoplasmic side of plasma membrane"/>
    <property type="evidence" value="ECO:0007669"/>
    <property type="project" value="TreeGrafter"/>
</dbReference>
<dbReference type="AlphaFoldDB" id="A0A2R5LKW8"/>
<dbReference type="Pfam" id="PF03357">
    <property type="entry name" value="Snf7"/>
    <property type="match status" value="1"/>
</dbReference>
<name>A0A2R5LKW8_9ACAR</name>
<keyword evidence="3" id="KW-0967">Endosome</keyword>
<evidence type="ECO:0000313" key="6">
    <source>
        <dbReference type="EMBL" id="MBY10142.1"/>
    </source>
</evidence>
<dbReference type="GO" id="GO:0000815">
    <property type="term" value="C:ESCRT III complex"/>
    <property type="evidence" value="ECO:0007669"/>
    <property type="project" value="TreeGrafter"/>
</dbReference>
<comment type="subcellular location">
    <subcellularLocation>
        <location evidence="1">Endosome</location>
    </subcellularLocation>
</comment>
<dbReference type="GO" id="GO:0006900">
    <property type="term" value="P:vesicle budding from membrane"/>
    <property type="evidence" value="ECO:0007669"/>
    <property type="project" value="TreeGrafter"/>
</dbReference>
<reference evidence="6" key="1">
    <citation type="submission" date="2018-03" db="EMBL/GenBank/DDBJ databases">
        <title>The relapsing fever spirochete Borrelia turicatae persists in the highly oxidative environment of its soft-bodied tick vector.</title>
        <authorList>
            <person name="Bourret T.J."/>
            <person name="Boyle W.K."/>
            <person name="Valenzuela J.G."/>
            <person name="Oliveira F."/>
            <person name="Lopez J.E."/>
        </authorList>
    </citation>
    <scope>NUCLEOTIDE SEQUENCE</scope>
    <source>
        <strain evidence="6">Kansas strain/isolate</strain>
        <tissue evidence="6">Salivary glands</tissue>
    </source>
</reference>
<evidence type="ECO:0000256" key="5">
    <source>
        <dbReference type="SAM" id="MobiDB-lite"/>
    </source>
</evidence>